<keyword evidence="1" id="KW-0812">Transmembrane</keyword>
<dbReference type="GO" id="GO:0016020">
    <property type="term" value="C:membrane"/>
    <property type="evidence" value="ECO:0007669"/>
    <property type="project" value="TreeGrafter"/>
</dbReference>
<name>A0A370KBY2_9GAMM</name>
<keyword evidence="3" id="KW-0808">Transferase</keyword>
<keyword evidence="4" id="KW-1185">Reference proteome</keyword>
<sequence>MAALMVLSGHQYALMFLLEPRPFGLVTMGTLGVLVFFVLSGYLVAQSWRRDPHPWRFAVRRFLRIWPGLGVVVVLTTFVVGPVFTEESLGAYFQDAQTWKYLEQLGLIQQPDLPGVFHGNVWSVVNGSLWTIPLEVRWYAILMVAGACGLLSARLRVPLLTVVVAYAFYMFVVFDVQRNPAAAYPKPGFGCEYGCFFCYGVVLFHWQSAWARRPLLLAACLGAMASVAAVLNYSYLALYLVLPFVVIWFGNRSTPWLSRAGRYGDLSYGIYIYAYLVQQSIIAVIGFRHGYALTLLISLLATLACAYASWHLVEKPALGLKHHLTAAGSADVTEGTSVSSATP</sequence>
<evidence type="ECO:0000313" key="3">
    <source>
        <dbReference type="EMBL" id="RDI99957.1"/>
    </source>
</evidence>
<dbReference type="EMBL" id="QQSY01000001">
    <property type="protein sequence ID" value="RDI99957.1"/>
    <property type="molecule type" value="Genomic_DNA"/>
</dbReference>
<comment type="caution">
    <text evidence="3">The sequence shown here is derived from an EMBL/GenBank/DDBJ whole genome shotgun (WGS) entry which is preliminary data.</text>
</comment>
<dbReference type="InterPro" id="IPR002656">
    <property type="entry name" value="Acyl_transf_3_dom"/>
</dbReference>
<protein>
    <submittedName>
        <fullName evidence="3">Acyltransferase</fullName>
    </submittedName>
</protein>
<dbReference type="PANTHER" id="PTHR23028">
    <property type="entry name" value="ACETYLTRANSFERASE"/>
    <property type="match status" value="1"/>
</dbReference>
<keyword evidence="1" id="KW-1133">Transmembrane helix</keyword>
<dbReference type="PANTHER" id="PTHR23028:SF53">
    <property type="entry name" value="ACYL_TRANSF_3 DOMAIN-CONTAINING PROTEIN"/>
    <property type="match status" value="1"/>
</dbReference>
<evidence type="ECO:0000313" key="4">
    <source>
        <dbReference type="Proteomes" id="UP000254711"/>
    </source>
</evidence>
<evidence type="ECO:0000259" key="2">
    <source>
        <dbReference type="Pfam" id="PF01757"/>
    </source>
</evidence>
<feature type="transmembrane region" description="Helical" evidence="1">
    <location>
        <begin position="65"/>
        <end position="84"/>
    </location>
</feature>
<reference evidence="3 4" key="1">
    <citation type="submission" date="2018-07" db="EMBL/GenBank/DDBJ databases">
        <title>Dyella solisilvae sp. nov., isolated from the pine and broad-leaved mixed forest soil.</title>
        <authorList>
            <person name="Gao Z."/>
            <person name="Qiu L."/>
        </authorList>
    </citation>
    <scope>NUCLEOTIDE SEQUENCE [LARGE SCALE GENOMIC DNA]</scope>
    <source>
        <strain evidence="3 4">DHG54</strain>
    </source>
</reference>
<dbReference type="InterPro" id="IPR050879">
    <property type="entry name" value="Acyltransferase_3"/>
</dbReference>
<dbReference type="GO" id="GO:0000271">
    <property type="term" value="P:polysaccharide biosynthetic process"/>
    <property type="evidence" value="ECO:0007669"/>
    <property type="project" value="TreeGrafter"/>
</dbReference>
<dbReference type="Pfam" id="PF01757">
    <property type="entry name" value="Acyl_transf_3"/>
    <property type="match status" value="1"/>
</dbReference>
<dbReference type="Proteomes" id="UP000254711">
    <property type="component" value="Unassembled WGS sequence"/>
</dbReference>
<dbReference type="GO" id="GO:0016747">
    <property type="term" value="F:acyltransferase activity, transferring groups other than amino-acyl groups"/>
    <property type="evidence" value="ECO:0007669"/>
    <property type="project" value="InterPro"/>
</dbReference>
<proteinExistence type="predicted"/>
<feature type="transmembrane region" description="Helical" evidence="1">
    <location>
        <begin position="293"/>
        <end position="313"/>
    </location>
</feature>
<feature type="transmembrane region" description="Helical" evidence="1">
    <location>
        <begin position="270"/>
        <end position="287"/>
    </location>
</feature>
<gene>
    <name evidence="3" type="ORF">DVT68_03780</name>
</gene>
<accession>A0A370KBY2</accession>
<feature type="transmembrane region" description="Helical" evidence="1">
    <location>
        <begin position="136"/>
        <end position="152"/>
    </location>
</feature>
<keyword evidence="3" id="KW-0012">Acyltransferase</keyword>
<feature type="transmembrane region" description="Helical" evidence="1">
    <location>
        <begin position="159"/>
        <end position="177"/>
    </location>
</feature>
<feature type="transmembrane region" description="Helical" evidence="1">
    <location>
        <begin position="216"/>
        <end position="249"/>
    </location>
</feature>
<dbReference type="AlphaFoldDB" id="A0A370KBY2"/>
<evidence type="ECO:0000256" key="1">
    <source>
        <dbReference type="SAM" id="Phobius"/>
    </source>
</evidence>
<organism evidence="3 4">
    <name type="scientific">Dyella solisilvae</name>
    <dbReference type="NCBI Taxonomy" id="1920168"/>
    <lineage>
        <taxon>Bacteria</taxon>
        <taxon>Pseudomonadati</taxon>
        <taxon>Pseudomonadota</taxon>
        <taxon>Gammaproteobacteria</taxon>
        <taxon>Lysobacterales</taxon>
        <taxon>Rhodanobacteraceae</taxon>
        <taxon>Dyella</taxon>
    </lineage>
</organism>
<keyword evidence="1" id="KW-0472">Membrane</keyword>
<feature type="domain" description="Acyltransferase 3" evidence="2">
    <location>
        <begin position="2"/>
        <end position="310"/>
    </location>
</feature>
<feature type="transmembrane region" description="Helical" evidence="1">
    <location>
        <begin position="23"/>
        <end position="45"/>
    </location>
</feature>